<keyword evidence="2" id="KW-1185">Reference proteome</keyword>
<evidence type="ECO:0008006" key="3">
    <source>
        <dbReference type="Google" id="ProtNLM"/>
    </source>
</evidence>
<dbReference type="InterPro" id="IPR014710">
    <property type="entry name" value="RmlC-like_jellyroll"/>
</dbReference>
<accession>A0A1I1A698</accession>
<dbReference type="SUPFAM" id="SSF51182">
    <property type="entry name" value="RmlC-like cupins"/>
    <property type="match status" value="1"/>
</dbReference>
<dbReference type="Proteomes" id="UP000243799">
    <property type="component" value="Unassembled WGS sequence"/>
</dbReference>
<organism evidence="1 2">
    <name type="scientific">Amycolatopsis marina</name>
    <dbReference type="NCBI Taxonomy" id="490629"/>
    <lineage>
        <taxon>Bacteria</taxon>
        <taxon>Bacillati</taxon>
        <taxon>Actinomycetota</taxon>
        <taxon>Actinomycetes</taxon>
        <taxon>Pseudonocardiales</taxon>
        <taxon>Pseudonocardiaceae</taxon>
        <taxon>Amycolatopsis</taxon>
    </lineage>
</organism>
<dbReference type="InterPro" id="IPR011051">
    <property type="entry name" value="RmlC_Cupin_sf"/>
</dbReference>
<reference evidence="2" key="1">
    <citation type="submission" date="2016-10" db="EMBL/GenBank/DDBJ databases">
        <authorList>
            <person name="Varghese N."/>
            <person name="Submissions S."/>
        </authorList>
    </citation>
    <scope>NUCLEOTIDE SEQUENCE [LARGE SCALE GENOMIC DNA]</scope>
    <source>
        <strain evidence="2">CGMCC 4.3568</strain>
    </source>
</reference>
<evidence type="ECO:0000313" key="2">
    <source>
        <dbReference type="Proteomes" id="UP000243799"/>
    </source>
</evidence>
<dbReference type="EMBL" id="FOKG01000008">
    <property type="protein sequence ID" value="SFB32896.1"/>
    <property type="molecule type" value="Genomic_DNA"/>
</dbReference>
<protein>
    <recommendedName>
        <fullName evidence="3">Cupin domain protein</fullName>
    </recommendedName>
</protein>
<dbReference type="Gene3D" id="2.60.120.10">
    <property type="entry name" value="Jelly Rolls"/>
    <property type="match status" value="1"/>
</dbReference>
<proteinExistence type="predicted"/>
<dbReference type="PANTHER" id="PTHR37694:SF1">
    <property type="entry name" value="SLR8022 PROTEIN"/>
    <property type="match status" value="1"/>
</dbReference>
<evidence type="ECO:0000313" key="1">
    <source>
        <dbReference type="EMBL" id="SFB32896.1"/>
    </source>
</evidence>
<sequence length="111" mass="11860">MSHHPEVTSIHALSAELLEQARAHHAGRAARTIVSSTSQRVTIIALAEDMELAEHDSPPAATVQVLDGRVRLRTAERDLLLSSGELAPVPPERHAVQAIGEAAVLLTVALR</sequence>
<dbReference type="PANTHER" id="PTHR37694">
    <property type="entry name" value="SLR8022 PROTEIN"/>
    <property type="match status" value="1"/>
</dbReference>
<gene>
    <name evidence="1" type="ORF">SAMN05216266_108182</name>
</gene>
<name>A0A1I1A698_9PSEU</name>
<dbReference type="RefSeq" id="WP_091673893.1">
    <property type="nucleotide sequence ID" value="NZ_FOKG01000008.1"/>
</dbReference>
<dbReference type="AlphaFoldDB" id="A0A1I1A698"/>
<dbReference type="STRING" id="490629.SAMN05216266_108182"/>
<dbReference type="OrthoDB" id="5190473at2"/>